<dbReference type="EC" id="1.14.14.16" evidence="14"/>
<dbReference type="PRINTS" id="PR00463">
    <property type="entry name" value="EP450I"/>
</dbReference>
<evidence type="ECO:0000256" key="12">
    <source>
        <dbReference type="ARBA" id="ARBA00023121"/>
    </source>
</evidence>
<evidence type="ECO:0000256" key="9">
    <source>
        <dbReference type="ARBA" id="ARBA00023002"/>
    </source>
</evidence>
<evidence type="ECO:0000256" key="22">
    <source>
        <dbReference type="RuleBase" id="RU000461"/>
    </source>
</evidence>
<organism evidence="23 24">
    <name type="scientific">Exaiptasia diaphana</name>
    <name type="common">Tropical sea anemone</name>
    <name type="synonym">Aiptasia pulchella</name>
    <dbReference type="NCBI Taxonomy" id="2652724"/>
    <lineage>
        <taxon>Eukaryota</taxon>
        <taxon>Metazoa</taxon>
        <taxon>Cnidaria</taxon>
        <taxon>Anthozoa</taxon>
        <taxon>Hexacorallia</taxon>
        <taxon>Actiniaria</taxon>
        <taxon>Aiptasiidae</taxon>
        <taxon>Exaiptasia</taxon>
    </lineage>
</organism>
<keyword evidence="11 22" id="KW-0503">Monooxygenase</keyword>
<dbReference type="Pfam" id="PF00067">
    <property type="entry name" value="p450"/>
    <property type="match status" value="1"/>
</dbReference>
<proteinExistence type="inferred from homology"/>
<evidence type="ECO:0000313" key="23">
    <source>
        <dbReference type="EnsemblMetazoa" id="XP_020913346.1"/>
    </source>
</evidence>
<name>A0A913Y1L7_EXADI</name>
<dbReference type="PANTHER" id="PTHR24289:SF1">
    <property type="entry name" value="STEROID 17-ALPHA-HYDROXYLASE_17,20 LYASE"/>
    <property type="match status" value="1"/>
</dbReference>
<evidence type="ECO:0000256" key="10">
    <source>
        <dbReference type="ARBA" id="ARBA00023004"/>
    </source>
</evidence>
<evidence type="ECO:0000256" key="17">
    <source>
        <dbReference type="ARBA" id="ARBA00044265"/>
    </source>
</evidence>
<evidence type="ECO:0000313" key="24">
    <source>
        <dbReference type="Proteomes" id="UP000887567"/>
    </source>
</evidence>
<evidence type="ECO:0000256" key="11">
    <source>
        <dbReference type="ARBA" id="ARBA00023033"/>
    </source>
</evidence>
<dbReference type="PANTHER" id="PTHR24289">
    <property type="entry name" value="STEROID 17-ALPHA-HYDROXYLASE/17,20 LYASE"/>
    <property type="match status" value="1"/>
</dbReference>
<dbReference type="AlphaFoldDB" id="A0A913Y1L7"/>
<dbReference type="InterPro" id="IPR036396">
    <property type="entry name" value="Cyt_P450_sf"/>
</dbReference>
<dbReference type="FunFam" id="1.10.630.10:FF:000049">
    <property type="entry name" value="steroid 21-hydroxylase isoform X1"/>
    <property type="match status" value="1"/>
</dbReference>
<evidence type="ECO:0000256" key="13">
    <source>
        <dbReference type="ARBA" id="ARBA00023136"/>
    </source>
</evidence>
<accession>A0A913Y1L7</accession>
<evidence type="ECO:0000256" key="3">
    <source>
        <dbReference type="ARBA" id="ARBA00004586"/>
    </source>
</evidence>
<reference evidence="23" key="1">
    <citation type="submission" date="2022-11" db="UniProtKB">
        <authorList>
            <consortium name="EnsemblMetazoa"/>
        </authorList>
    </citation>
    <scope>IDENTIFICATION</scope>
</reference>
<dbReference type="GO" id="GO:0005506">
    <property type="term" value="F:iron ion binding"/>
    <property type="evidence" value="ECO:0007669"/>
    <property type="project" value="InterPro"/>
</dbReference>
<dbReference type="GO" id="GO:0008610">
    <property type="term" value="P:lipid biosynthetic process"/>
    <property type="evidence" value="ECO:0007669"/>
    <property type="project" value="UniProtKB-ARBA"/>
</dbReference>
<dbReference type="InterPro" id="IPR017972">
    <property type="entry name" value="Cyt_P450_CS"/>
</dbReference>
<dbReference type="GeneID" id="110251024"/>
<evidence type="ECO:0000256" key="21">
    <source>
        <dbReference type="PIRSR" id="PIRSR602401-1"/>
    </source>
</evidence>
<dbReference type="InterPro" id="IPR002401">
    <property type="entry name" value="Cyt_P450_E_grp-I"/>
</dbReference>
<comment type="cofactor">
    <cofactor evidence="21">
        <name>heme</name>
        <dbReference type="ChEBI" id="CHEBI:30413"/>
    </cofactor>
</comment>
<feature type="binding site" description="axial binding residue" evidence="21">
    <location>
        <position position="445"/>
    </location>
    <ligand>
        <name>heme</name>
        <dbReference type="ChEBI" id="CHEBI:30413"/>
    </ligand>
    <ligandPart>
        <name>Fe</name>
        <dbReference type="ChEBI" id="CHEBI:18248"/>
    </ligandPart>
</feature>
<protein>
    <recommendedName>
        <fullName evidence="15">Steroid 21-hydroxylase</fullName>
        <ecNumber evidence="14">1.14.14.16</ecNumber>
    </recommendedName>
    <alternativeName>
        <fullName evidence="19">21-OHase</fullName>
    </alternativeName>
    <alternativeName>
        <fullName evidence="16">Cytochrome P-450c21</fullName>
    </alternativeName>
    <alternativeName>
        <fullName evidence="20">Cytochrome P450 21</fullName>
    </alternativeName>
    <alternativeName>
        <fullName evidence="18">Cytochrome P450 XXI</fullName>
    </alternativeName>
    <alternativeName>
        <fullName evidence="17">Cytochrome P450-C21</fullName>
    </alternativeName>
</protein>
<dbReference type="GO" id="GO:0004508">
    <property type="term" value="F:steroid 17-alpha-monooxygenase activity"/>
    <property type="evidence" value="ECO:0007669"/>
    <property type="project" value="TreeGrafter"/>
</dbReference>
<keyword evidence="13" id="KW-0472">Membrane</keyword>
<evidence type="ECO:0000256" key="18">
    <source>
        <dbReference type="ARBA" id="ARBA00044282"/>
    </source>
</evidence>
<keyword evidence="8" id="KW-0492">Microsome</keyword>
<evidence type="ECO:0000256" key="7">
    <source>
        <dbReference type="ARBA" id="ARBA00022824"/>
    </source>
</evidence>
<keyword evidence="6 21" id="KW-0479">Metal-binding</keyword>
<dbReference type="GO" id="GO:0004509">
    <property type="term" value="F:steroid 21-monooxygenase activity"/>
    <property type="evidence" value="ECO:0007669"/>
    <property type="project" value="UniProtKB-EC"/>
</dbReference>
<dbReference type="GO" id="GO:0020037">
    <property type="term" value="F:heme binding"/>
    <property type="evidence" value="ECO:0007669"/>
    <property type="project" value="InterPro"/>
</dbReference>
<dbReference type="CDD" id="cd11027">
    <property type="entry name" value="CYP17A1-like"/>
    <property type="match status" value="1"/>
</dbReference>
<dbReference type="Gene3D" id="1.10.630.10">
    <property type="entry name" value="Cytochrome P450"/>
    <property type="match status" value="1"/>
</dbReference>
<dbReference type="GO" id="GO:0042446">
    <property type="term" value="P:hormone biosynthetic process"/>
    <property type="evidence" value="ECO:0007669"/>
    <property type="project" value="TreeGrafter"/>
</dbReference>
<sequence length="501" mass="57629">MFQEISFVVAAVLITYLLWSFINKAKAKPQMPPCPNPIPIFGNMFTMLKWISEKKLHIELIRLAKMYGGKLFTLKIPGQDILVVNSASTAREAMLKKRDVFAGRPFGFTFDFLSRNSKSVAAQDFNPTLLLQRKIVLSAIRSYQPKLEEKVIKEVNELVKRLTAYQEKPIDPTHEIALTVMNVICAMVFGDRYELADPEFSKIFDSYKILFANIGLLNSLNVFPFLIHFPIKDSINLKSAVKHRDEYLNRKYYEHQRSYKEGTIRDMTDALIKALKEAEQEDIKVRTQITEDHVVMTMNDTFAAGMETTSVQILWFLYFMIRHPDIQEKVQEELDTVLGKDSYAGWEDRTRLNYTFATIQEVARLATLAPIALPRKTTKDCTLEGYHIPKDTSVFFNIMALHLDENEWKDPLVLNPERFLDDEGKLIPVANLKSFYPFGGGRRICPGENLANQEVFMISSRLLQKFTLEAVVQSSDLPLHGEMIAINHQPVPFKVRFKERA</sequence>
<dbReference type="PROSITE" id="PS00086">
    <property type="entry name" value="CYTOCHROME_P450"/>
    <property type="match status" value="1"/>
</dbReference>
<dbReference type="PRINTS" id="PR00385">
    <property type="entry name" value="P450"/>
</dbReference>
<keyword evidence="12" id="KW-0446">Lipid-binding</keyword>
<dbReference type="RefSeq" id="XP_020913346.1">
    <property type="nucleotide sequence ID" value="XM_021057687.2"/>
</dbReference>
<evidence type="ECO:0000256" key="5">
    <source>
        <dbReference type="ARBA" id="ARBA00022617"/>
    </source>
</evidence>
<dbReference type="EnsemblMetazoa" id="XM_021057687.2">
    <property type="protein sequence ID" value="XP_020913346.1"/>
    <property type="gene ID" value="LOC110251024"/>
</dbReference>
<evidence type="ECO:0000256" key="15">
    <source>
        <dbReference type="ARBA" id="ARBA00044116"/>
    </source>
</evidence>
<comment type="subcellular location">
    <subcellularLocation>
        <location evidence="1">Endomembrane system</location>
        <topology evidence="1">Peripheral membrane protein</topology>
    </subcellularLocation>
    <subcellularLocation>
        <location evidence="3">Endoplasmic reticulum membrane</location>
    </subcellularLocation>
    <subcellularLocation>
        <location evidence="2">Microsome membrane</location>
    </subcellularLocation>
</comment>
<evidence type="ECO:0000256" key="19">
    <source>
        <dbReference type="ARBA" id="ARBA00044304"/>
    </source>
</evidence>
<dbReference type="GO" id="GO:0042448">
    <property type="term" value="P:progesterone metabolic process"/>
    <property type="evidence" value="ECO:0007669"/>
    <property type="project" value="TreeGrafter"/>
</dbReference>
<evidence type="ECO:0000256" key="2">
    <source>
        <dbReference type="ARBA" id="ARBA00004524"/>
    </source>
</evidence>
<dbReference type="GO" id="GO:0005789">
    <property type="term" value="C:endoplasmic reticulum membrane"/>
    <property type="evidence" value="ECO:0007669"/>
    <property type="project" value="UniProtKB-SubCell"/>
</dbReference>
<evidence type="ECO:0000256" key="4">
    <source>
        <dbReference type="ARBA" id="ARBA00010617"/>
    </source>
</evidence>
<dbReference type="SUPFAM" id="SSF48264">
    <property type="entry name" value="Cytochrome P450"/>
    <property type="match status" value="1"/>
</dbReference>
<comment type="similarity">
    <text evidence="4 22">Belongs to the cytochrome P450 family.</text>
</comment>
<keyword evidence="10 21" id="KW-0408">Iron</keyword>
<dbReference type="KEGG" id="epa:110251024"/>
<evidence type="ECO:0000256" key="20">
    <source>
        <dbReference type="ARBA" id="ARBA00044342"/>
    </source>
</evidence>
<dbReference type="GO" id="GO:0008289">
    <property type="term" value="F:lipid binding"/>
    <property type="evidence" value="ECO:0007669"/>
    <property type="project" value="UniProtKB-KW"/>
</dbReference>
<keyword evidence="9 22" id="KW-0560">Oxidoreductase</keyword>
<keyword evidence="7" id="KW-0256">Endoplasmic reticulum</keyword>
<keyword evidence="24" id="KW-1185">Reference proteome</keyword>
<dbReference type="OrthoDB" id="1055148at2759"/>
<dbReference type="Proteomes" id="UP000887567">
    <property type="component" value="Unplaced"/>
</dbReference>
<evidence type="ECO:0000256" key="1">
    <source>
        <dbReference type="ARBA" id="ARBA00004184"/>
    </source>
</evidence>
<evidence type="ECO:0000256" key="16">
    <source>
        <dbReference type="ARBA" id="ARBA00044217"/>
    </source>
</evidence>
<evidence type="ECO:0000256" key="8">
    <source>
        <dbReference type="ARBA" id="ARBA00022848"/>
    </source>
</evidence>
<evidence type="ECO:0000256" key="14">
    <source>
        <dbReference type="ARBA" id="ARBA00044040"/>
    </source>
</evidence>
<dbReference type="InterPro" id="IPR001128">
    <property type="entry name" value="Cyt_P450"/>
</dbReference>
<evidence type="ECO:0000256" key="6">
    <source>
        <dbReference type="ARBA" id="ARBA00022723"/>
    </source>
</evidence>
<keyword evidence="5 21" id="KW-0349">Heme</keyword>